<dbReference type="AlphaFoldDB" id="A0A3S5FFF5"/>
<evidence type="ECO:0000313" key="14">
    <source>
        <dbReference type="EMBL" id="VEL31451.1"/>
    </source>
</evidence>
<accession>A0A3S5FFF5</accession>
<comment type="pathway">
    <text evidence="1">Cofactor biosynthesis; FAD biosynthesis; FAD from FMN: step 1/1.</text>
</comment>
<evidence type="ECO:0000256" key="1">
    <source>
        <dbReference type="ARBA" id="ARBA00004726"/>
    </source>
</evidence>
<dbReference type="EC" id="2.7.7.2" evidence="2"/>
<keyword evidence="5" id="KW-0808">Transferase</keyword>
<reference evidence="14" key="1">
    <citation type="submission" date="2018-11" db="EMBL/GenBank/DDBJ databases">
        <authorList>
            <consortium name="Pathogen Informatics"/>
        </authorList>
    </citation>
    <scope>NUCLEOTIDE SEQUENCE</scope>
</reference>
<keyword evidence="15" id="KW-1185">Reference proteome</keyword>
<comment type="caution">
    <text evidence="14">The sequence shown here is derived from an EMBL/GenBank/DDBJ whole genome shotgun (WGS) entry which is preliminary data.</text>
</comment>
<evidence type="ECO:0000256" key="5">
    <source>
        <dbReference type="ARBA" id="ARBA00022679"/>
    </source>
</evidence>
<sequence length="89" mass="10368">MTDSNWPPFERVNPLLHLTYSDVWHILRSLSLPYCRLYDLGYTSIGNIRESHPNPALRFNTSDGTTSYRPAYLLEDESLERQARQLPEA</sequence>
<evidence type="ECO:0000256" key="9">
    <source>
        <dbReference type="ARBA" id="ARBA00022840"/>
    </source>
</evidence>
<keyword evidence="9" id="KW-0067">ATP-binding</keyword>
<dbReference type="OrthoDB" id="270728at2759"/>
<gene>
    <name evidence="14" type="ORF">PXEA_LOCUS24891</name>
</gene>
<dbReference type="InterPro" id="IPR002500">
    <property type="entry name" value="PAPS_reduct_dom"/>
</dbReference>
<evidence type="ECO:0000256" key="6">
    <source>
        <dbReference type="ARBA" id="ARBA00022695"/>
    </source>
</evidence>
<evidence type="ECO:0000256" key="8">
    <source>
        <dbReference type="ARBA" id="ARBA00022827"/>
    </source>
</evidence>
<dbReference type="InterPro" id="IPR014729">
    <property type="entry name" value="Rossmann-like_a/b/a_fold"/>
</dbReference>
<organism evidence="14 15">
    <name type="scientific">Protopolystoma xenopodis</name>
    <dbReference type="NCBI Taxonomy" id="117903"/>
    <lineage>
        <taxon>Eukaryota</taxon>
        <taxon>Metazoa</taxon>
        <taxon>Spiralia</taxon>
        <taxon>Lophotrochozoa</taxon>
        <taxon>Platyhelminthes</taxon>
        <taxon>Monogenea</taxon>
        <taxon>Polyopisthocotylea</taxon>
        <taxon>Polystomatidea</taxon>
        <taxon>Polystomatidae</taxon>
        <taxon>Protopolystoma</taxon>
    </lineage>
</organism>
<dbReference type="Proteomes" id="UP000784294">
    <property type="component" value="Unassembled WGS sequence"/>
</dbReference>
<dbReference type="EMBL" id="CAAALY010122522">
    <property type="protein sequence ID" value="VEL31451.1"/>
    <property type="molecule type" value="Genomic_DNA"/>
</dbReference>
<dbReference type="GO" id="GO:0005524">
    <property type="term" value="F:ATP binding"/>
    <property type="evidence" value="ECO:0007669"/>
    <property type="project" value="UniProtKB-KW"/>
</dbReference>
<protein>
    <recommendedName>
        <fullName evidence="2">FAD synthase</fullName>
        <ecNumber evidence="2">2.7.7.2</ecNumber>
    </recommendedName>
    <alternativeName>
        <fullName evidence="10">FAD pyrophosphorylase</fullName>
    </alternativeName>
    <alternativeName>
        <fullName evidence="11">FMN adenylyltransferase</fullName>
    </alternativeName>
</protein>
<proteinExistence type="predicted"/>
<keyword evidence="3" id="KW-0285">Flavoprotein</keyword>
<keyword evidence="6" id="KW-0548">Nucleotidyltransferase</keyword>
<dbReference type="Gene3D" id="3.40.50.620">
    <property type="entry name" value="HUPs"/>
    <property type="match status" value="1"/>
</dbReference>
<dbReference type="PANTHER" id="PTHR23293:SF9">
    <property type="entry name" value="FAD SYNTHASE"/>
    <property type="match status" value="1"/>
</dbReference>
<dbReference type="Pfam" id="PF01507">
    <property type="entry name" value="PAPS_reduct"/>
    <property type="match status" value="1"/>
</dbReference>
<keyword evidence="8" id="KW-0274">FAD</keyword>
<evidence type="ECO:0000256" key="11">
    <source>
        <dbReference type="ARBA" id="ARBA00031871"/>
    </source>
</evidence>
<dbReference type="GO" id="GO:0006747">
    <property type="term" value="P:FAD biosynthetic process"/>
    <property type="evidence" value="ECO:0007669"/>
    <property type="project" value="TreeGrafter"/>
</dbReference>
<feature type="domain" description="Phosphoadenosine phosphosulphate reductase" evidence="13">
    <location>
        <begin position="2"/>
        <end position="52"/>
    </location>
</feature>
<evidence type="ECO:0000256" key="4">
    <source>
        <dbReference type="ARBA" id="ARBA00022643"/>
    </source>
</evidence>
<dbReference type="SUPFAM" id="SSF52402">
    <property type="entry name" value="Adenine nucleotide alpha hydrolases-like"/>
    <property type="match status" value="1"/>
</dbReference>
<evidence type="ECO:0000313" key="15">
    <source>
        <dbReference type="Proteomes" id="UP000784294"/>
    </source>
</evidence>
<evidence type="ECO:0000256" key="2">
    <source>
        <dbReference type="ARBA" id="ARBA00012393"/>
    </source>
</evidence>
<evidence type="ECO:0000256" key="7">
    <source>
        <dbReference type="ARBA" id="ARBA00022741"/>
    </source>
</evidence>
<evidence type="ECO:0000256" key="12">
    <source>
        <dbReference type="ARBA" id="ARBA00049494"/>
    </source>
</evidence>
<evidence type="ECO:0000256" key="3">
    <source>
        <dbReference type="ARBA" id="ARBA00022630"/>
    </source>
</evidence>
<evidence type="ECO:0000256" key="10">
    <source>
        <dbReference type="ARBA" id="ARBA00031145"/>
    </source>
</evidence>
<keyword evidence="4" id="KW-0288">FMN</keyword>
<dbReference type="PANTHER" id="PTHR23293">
    <property type="entry name" value="FAD SYNTHETASE-RELATED FMN ADENYLYLTRANSFERASE"/>
    <property type="match status" value="1"/>
</dbReference>
<keyword evidence="7" id="KW-0547">Nucleotide-binding</keyword>
<dbReference type="GO" id="GO:0003919">
    <property type="term" value="F:FMN adenylyltransferase activity"/>
    <property type="evidence" value="ECO:0007669"/>
    <property type="project" value="UniProtKB-EC"/>
</dbReference>
<comment type="catalytic activity">
    <reaction evidence="12">
        <text>FMN + ATP + H(+) = FAD + diphosphate</text>
        <dbReference type="Rhea" id="RHEA:17237"/>
        <dbReference type="ChEBI" id="CHEBI:15378"/>
        <dbReference type="ChEBI" id="CHEBI:30616"/>
        <dbReference type="ChEBI" id="CHEBI:33019"/>
        <dbReference type="ChEBI" id="CHEBI:57692"/>
        <dbReference type="ChEBI" id="CHEBI:58210"/>
        <dbReference type="EC" id="2.7.7.2"/>
    </reaction>
</comment>
<name>A0A3S5FFF5_9PLAT</name>
<evidence type="ECO:0000259" key="13">
    <source>
        <dbReference type="Pfam" id="PF01507"/>
    </source>
</evidence>